<gene>
    <name evidence="5" type="ORF">BUZ61_08955</name>
</gene>
<dbReference type="PANTHER" id="PTHR33164:SF43">
    <property type="entry name" value="HTH-TYPE TRANSCRIPTIONAL REPRESSOR YETL"/>
    <property type="match status" value="1"/>
</dbReference>
<sequence length="150" mass="17555">MDSYKKYFEERNRKLKEFQDLFENIFIYMKKQEDLFPKTPYNLSASHILILTYLNKVGNCTVSDITNYLGISSGGGTVLTNNLLKHNLINHYRSNKDKRVVLLSLTSQGEEIVEQIIKQRSTTFVGMLENLDETEIEQILDVFRKLNHNF</sequence>
<feature type="domain" description="HTH marR-type" evidence="4">
    <location>
        <begin position="18"/>
        <end position="148"/>
    </location>
</feature>
<evidence type="ECO:0000313" key="6">
    <source>
        <dbReference type="Proteomes" id="UP000240400"/>
    </source>
</evidence>
<dbReference type="Pfam" id="PF22381">
    <property type="entry name" value="Staph_reg_Sar_Rot"/>
    <property type="match status" value="1"/>
</dbReference>
<keyword evidence="1" id="KW-0805">Transcription regulation</keyword>
<dbReference type="GO" id="GO:0006950">
    <property type="term" value="P:response to stress"/>
    <property type="evidence" value="ECO:0007669"/>
    <property type="project" value="TreeGrafter"/>
</dbReference>
<evidence type="ECO:0000256" key="2">
    <source>
        <dbReference type="ARBA" id="ARBA00023125"/>
    </source>
</evidence>
<dbReference type="GO" id="GO:0003677">
    <property type="term" value="F:DNA binding"/>
    <property type="evidence" value="ECO:0007669"/>
    <property type="project" value="UniProtKB-KW"/>
</dbReference>
<dbReference type="SMART" id="SM00347">
    <property type="entry name" value="HTH_MARR"/>
    <property type="match status" value="1"/>
</dbReference>
<dbReference type="GO" id="GO:0003700">
    <property type="term" value="F:DNA-binding transcription factor activity"/>
    <property type="evidence" value="ECO:0007669"/>
    <property type="project" value="InterPro"/>
</dbReference>
<dbReference type="Gene3D" id="1.10.10.10">
    <property type="entry name" value="Winged helix-like DNA-binding domain superfamily/Winged helix DNA-binding domain"/>
    <property type="match status" value="1"/>
</dbReference>
<evidence type="ECO:0000259" key="4">
    <source>
        <dbReference type="PROSITE" id="PS50995"/>
    </source>
</evidence>
<dbReference type="PANTHER" id="PTHR33164">
    <property type="entry name" value="TRANSCRIPTIONAL REGULATOR, MARR FAMILY"/>
    <property type="match status" value="1"/>
</dbReference>
<keyword evidence="3" id="KW-0804">Transcription</keyword>
<reference evidence="5 6" key="1">
    <citation type="journal article" date="2016" name="Front. Microbiol.">
        <title>Comprehensive Phylogenetic Analysis of Bovine Non-aureus Staphylococci Species Based on Whole-Genome Sequencing.</title>
        <authorList>
            <person name="Naushad S."/>
            <person name="Barkema H.W."/>
            <person name="Luby C."/>
            <person name="Condas L.A."/>
            <person name="Nobrega D.B."/>
            <person name="Carson D.A."/>
            <person name="De Buck J."/>
        </authorList>
    </citation>
    <scope>NUCLEOTIDE SEQUENCE [LARGE SCALE GENOMIC DNA]</scope>
    <source>
        <strain evidence="5 6">SNUC 4337</strain>
    </source>
</reference>
<dbReference type="InterPro" id="IPR000835">
    <property type="entry name" value="HTH_MarR-typ"/>
</dbReference>
<proteinExistence type="predicted"/>
<name>A0A2T4S9H8_9STAP</name>
<dbReference type="PROSITE" id="PS50995">
    <property type="entry name" value="HTH_MARR_2"/>
    <property type="match status" value="1"/>
</dbReference>
<dbReference type="AlphaFoldDB" id="A0A2T4S9H8"/>
<organism evidence="5 6">
    <name type="scientific">Staphylococcus nepalensis</name>
    <dbReference type="NCBI Taxonomy" id="214473"/>
    <lineage>
        <taxon>Bacteria</taxon>
        <taxon>Bacillati</taxon>
        <taxon>Bacillota</taxon>
        <taxon>Bacilli</taxon>
        <taxon>Bacillales</taxon>
        <taxon>Staphylococcaceae</taxon>
        <taxon>Staphylococcus</taxon>
    </lineage>
</organism>
<evidence type="ECO:0000256" key="3">
    <source>
        <dbReference type="ARBA" id="ARBA00023163"/>
    </source>
</evidence>
<dbReference type="RefSeq" id="WP_107644303.1">
    <property type="nucleotide sequence ID" value="NZ_PZHR01000045.1"/>
</dbReference>
<comment type="caution">
    <text evidence="5">The sequence shown here is derived from an EMBL/GenBank/DDBJ whole genome shotgun (WGS) entry which is preliminary data.</text>
</comment>
<evidence type="ECO:0000256" key="1">
    <source>
        <dbReference type="ARBA" id="ARBA00023015"/>
    </source>
</evidence>
<evidence type="ECO:0000313" key="5">
    <source>
        <dbReference type="EMBL" id="PTK58527.1"/>
    </source>
</evidence>
<dbReference type="InterPro" id="IPR055166">
    <property type="entry name" value="Transc_reg_Sar_Rot_HTH"/>
</dbReference>
<dbReference type="InterPro" id="IPR036388">
    <property type="entry name" value="WH-like_DNA-bd_sf"/>
</dbReference>
<dbReference type="InterPro" id="IPR036390">
    <property type="entry name" value="WH_DNA-bd_sf"/>
</dbReference>
<dbReference type="OrthoDB" id="327696at2"/>
<accession>A0A2T4S9H8</accession>
<dbReference type="Proteomes" id="UP000240400">
    <property type="component" value="Unassembled WGS sequence"/>
</dbReference>
<dbReference type="InterPro" id="IPR039422">
    <property type="entry name" value="MarR/SlyA-like"/>
</dbReference>
<dbReference type="EMBL" id="PZHR01000045">
    <property type="protein sequence ID" value="PTK58527.1"/>
    <property type="molecule type" value="Genomic_DNA"/>
</dbReference>
<protein>
    <recommendedName>
        <fullName evidence="4">HTH marR-type domain-containing protein</fullName>
    </recommendedName>
</protein>
<dbReference type="SUPFAM" id="SSF46785">
    <property type="entry name" value="Winged helix' DNA-binding domain"/>
    <property type="match status" value="1"/>
</dbReference>
<keyword evidence="2" id="KW-0238">DNA-binding</keyword>